<evidence type="ECO:0000259" key="2">
    <source>
        <dbReference type="PROSITE" id="PS50093"/>
    </source>
</evidence>
<proteinExistence type="predicted"/>
<gene>
    <name evidence="3" type="ORF">FBKNMHLG_00035</name>
</gene>
<protein>
    <recommendedName>
        <fullName evidence="2">PKD domain-containing protein</fullName>
    </recommendedName>
</protein>
<dbReference type="CDD" id="cd00146">
    <property type="entry name" value="PKD"/>
    <property type="match status" value="1"/>
</dbReference>
<keyword evidence="1" id="KW-0472">Membrane</keyword>
<accession>A0A7G9YND2</accession>
<dbReference type="InterPro" id="IPR022409">
    <property type="entry name" value="PKD/Chitinase_dom"/>
</dbReference>
<feature type="transmembrane region" description="Helical" evidence="1">
    <location>
        <begin position="301"/>
        <end position="322"/>
    </location>
</feature>
<dbReference type="InterPro" id="IPR000601">
    <property type="entry name" value="PKD_dom"/>
</dbReference>
<dbReference type="Gene3D" id="2.60.40.10">
    <property type="entry name" value="Immunoglobulins"/>
    <property type="match status" value="1"/>
</dbReference>
<keyword evidence="1" id="KW-0812">Transmembrane</keyword>
<dbReference type="Gene3D" id="3.40.1000.10">
    <property type="entry name" value="Mog1/PsbP, alpha/beta/alpha sandwich"/>
    <property type="match status" value="1"/>
</dbReference>
<dbReference type="SUPFAM" id="SSF49299">
    <property type="entry name" value="PKD domain"/>
    <property type="match status" value="1"/>
</dbReference>
<evidence type="ECO:0000256" key="1">
    <source>
        <dbReference type="SAM" id="Phobius"/>
    </source>
</evidence>
<dbReference type="PROSITE" id="PS50093">
    <property type="entry name" value="PKD"/>
    <property type="match status" value="1"/>
</dbReference>
<dbReference type="EMBL" id="MT631381">
    <property type="protein sequence ID" value="QNO49516.1"/>
    <property type="molecule type" value="Genomic_DNA"/>
</dbReference>
<reference evidence="3" key="1">
    <citation type="submission" date="2020-06" db="EMBL/GenBank/DDBJ databases">
        <title>Unique genomic features of the anaerobic methanotrophic archaea.</title>
        <authorList>
            <person name="Chadwick G.L."/>
            <person name="Skennerton C.T."/>
            <person name="Laso-Perez R."/>
            <person name="Leu A.O."/>
            <person name="Speth D.R."/>
            <person name="Yu H."/>
            <person name="Morgan-Lang C."/>
            <person name="Hatzenpichler R."/>
            <person name="Goudeau D."/>
            <person name="Malmstrom R."/>
            <person name="Brazelton W.J."/>
            <person name="Woyke T."/>
            <person name="Hallam S.J."/>
            <person name="Tyson G.W."/>
            <person name="Wegener G."/>
            <person name="Boetius A."/>
            <person name="Orphan V."/>
        </authorList>
    </citation>
    <scope>NUCLEOTIDE SEQUENCE</scope>
</reference>
<sequence>MQITIIAMIVIPAVSSAQLPLSPTLSTYENEGHGFSIDYPSDWVKRYPSGIGDRTAIDFVEPHNYAAVEVGVESAPPELNLDKFIVSFGNELSQGGRSPIDEGYIINRNELTGYEWYFTSTGDSMARLVVFVYNGKVYTILCASQVNVDYFDYAEVFDDMVESFEIVSKPPTPVQNIPPAASISATPTTIFEGSSVSLTALRSSDSDGEIISYDWNFGDGKTGYGKTTLHTYTSSGIYAVLLTVTDDKGATDTETISITVKPKEPTPTPTPTITFTSRHTIITPSPTVPPTPGNNILYNPYVLGAVISAVIIAIATIIGAWISSRRKL</sequence>
<keyword evidence="1" id="KW-1133">Transmembrane helix</keyword>
<dbReference type="InterPro" id="IPR035986">
    <property type="entry name" value="PKD_dom_sf"/>
</dbReference>
<dbReference type="InterPro" id="IPR013783">
    <property type="entry name" value="Ig-like_fold"/>
</dbReference>
<dbReference type="AlphaFoldDB" id="A0A7G9YND2"/>
<organism evidence="3">
    <name type="scientific">Candidatus Methanogaster sp. ANME-2c ERB4</name>
    <dbReference type="NCBI Taxonomy" id="2759911"/>
    <lineage>
        <taxon>Archaea</taxon>
        <taxon>Methanobacteriati</taxon>
        <taxon>Methanobacteriota</taxon>
        <taxon>Stenosarchaea group</taxon>
        <taxon>Methanomicrobia</taxon>
        <taxon>Methanosarcinales</taxon>
        <taxon>ANME-2 cluster</taxon>
        <taxon>Candidatus Methanogasteraceae</taxon>
        <taxon>Candidatus Methanogaster</taxon>
    </lineage>
</organism>
<dbReference type="SMART" id="SM00089">
    <property type="entry name" value="PKD"/>
    <property type="match status" value="1"/>
</dbReference>
<feature type="domain" description="PKD" evidence="2">
    <location>
        <begin position="179"/>
        <end position="260"/>
    </location>
</feature>
<name>A0A7G9YND2_9EURY</name>
<evidence type="ECO:0000313" key="3">
    <source>
        <dbReference type="EMBL" id="QNO49516.1"/>
    </source>
</evidence>
<dbReference type="Pfam" id="PF18911">
    <property type="entry name" value="PKD_4"/>
    <property type="match status" value="1"/>
</dbReference>